<protein>
    <submittedName>
        <fullName evidence="2">Uncharacterized protein</fullName>
    </submittedName>
</protein>
<dbReference type="AlphaFoldDB" id="A0A2P5F319"/>
<sequence length="175" mass="19793">MDQSRQRRINGKCMRFYVFGNVKNISKGSQSVIDYMQAIKTKADELVALGKPFDHEDLIEKVLDGLDDTFQSVINAVNNRDTVITFDELHEKLINKELSMRNPSPSPSFPASAHLTHTQHSNQRSPGTRPPWLAHPPAPQSAPHQSNRPPHPFLGKCQWCRSQGHVVSQCSLFRQ</sequence>
<keyword evidence="3" id="KW-1185">Reference proteome</keyword>
<dbReference type="STRING" id="63057.A0A2P5F319"/>
<dbReference type="PANTHER" id="PTHR47481:SF22">
    <property type="entry name" value="RETROTRANSPOSON GAG DOMAIN-CONTAINING PROTEIN"/>
    <property type="match status" value="1"/>
</dbReference>
<organism evidence="2 3">
    <name type="scientific">Trema orientale</name>
    <name type="common">Charcoal tree</name>
    <name type="synonym">Celtis orientalis</name>
    <dbReference type="NCBI Taxonomy" id="63057"/>
    <lineage>
        <taxon>Eukaryota</taxon>
        <taxon>Viridiplantae</taxon>
        <taxon>Streptophyta</taxon>
        <taxon>Embryophyta</taxon>
        <taxon>Tracheophyta</taxon>
        <taxon>Spermatophyta</taxon>
        <taxon>Magnoliopsida</taxon>
        <taxon>eudicotyledons</taxon>
        <taxon>Gunneridae</taxon>
        <taxon>Pentapetalae</taxon>
        <taxon>rosids</taxon>
        <taxon>fabids</taxon>
        <taxon>Rosales</taxon>
        <taxon>Cannabaceae</taxon>
        <taxon>Trema</taxon>
    </lineage>
</organism>
<dbReference type="Proteomes" id="UP000237000">
    <property type="component" value="Unassembled WGS sequence"/>
</dbReference>
<accession>A0A2P5F319</accession>
<dbReference type="Pfam" id="PF14223">
    <property type="entry name" value="Retrotran_gag_2"/>
    <property type="match status" value="1"/>
</dbReference>
<evidence type="ECO:0000313" key="3">
    <source>
        <dbReference type="Proteomes" id="UP000237000"/>
    </source>
</evidence>
<evidence type="ECO:0000256" key="1">
    <source>
        <dbReference type="SAM" id="MobiDB-lite"/>
    </source>
</evidence>
<dbReference type="OrthoDB" id="913984at2759"/>
<dbReference type="InParanoid" id="A0A2P5F319"/>
<proteinExistence type="predicted"/>
<dbReference type="EMBL" id="JXTC01000068">
    <property type="protein sequence ID" value="PON92162.1"/>
    <property type="molecule type" value="Genomic_DNA"/>
</dbReference>
<evidence type="ECO:0000313" key="2">
    <source>
        <dbReference type="EMBL" id="PON92162.1"/>
    </source>
</evidence>
<feature type="region of interest" description="Disordered" evidence="1">
    <location>
        <begin position="99"/>
        <end position="150"/>
    </location>
</feature>
<reference evidence="3" key="1">
    <citation type="submission" date="2016-06" db="EMBL/GenBank/DDBJ databases">
        <title>Parallel loss of symbiosis genes in relatives of nitrogen-fixing non-legume Parasponia.</title>
        <authorList>
            <person name="Van Velzen R."/>
            <person name="Holmer R."/>
            <person name="Bu F."/>
            <person name="Rutten L."/>
            <person name="Van Zeijl A."/>
            <person name="Liu W."/>
            <person name="Santuari L."/>
            <person name="Cao Q."/>
            <person name="Sharma T."/>
            <person name="Shen D."/>
            <person name="Roswanjaya Y."/>
            <person name="Wardhani T."/>
            <person name="Kalhor M.S."/>
            <person name="Jansen J."/>
            <person name="Van den Hoogen J."/>
            <person name="Gungor B."/>
            <person name="Hartog M."/>
            <person name="Hontelez J."/>
            <person name="Verver J."/>
            <person name="Yang W.-C."/>
            <person name="Schijlen E."/>
            <person name="Repin R."/>
            <person name="Schilthuizen M."/>
            <person name="Schranz E."/>
            <person name="Heidstra R."/>
            <person name="Miyata K."/>
            <person name="Fedorova E."/>
            <person name="Kohlen W."/>
            <person name="Bisseling T."/>
            <person name="Smit S."/>
            <person name="Geurts R."/>
        </authorList>
    </citation>
    <scope>NUCLEOTIDE SEQUENCE [LARGE SCALE GENOMIC DNA]</scope>
    <source>
        <strain evidence="3">cv. RG33-2</strain>
    </source>
</reference>
<gene>
    <name evidence="2" type="ORF">TorRG33x02_119810</name>
</gene>
<name>A0A2P5F319_TREOI</name>
<dbReference type="PANTHER" id="PTHR47481">
    <property type="match status" value="1"/>
</dbReference>
<feature type="compositionally biased region" description="Polar residues" evidence="1">
    <location>
        <begin position="115"/>
        <end position="126"/>
    </location>
</feature>
<comment type="caution">
    <text evidence="2">The sequence shown here is derived from an EMBL/GenBank/DDBJ whole genome shotgun (WGS) entry which is preliminary data.</text>
</comment>